<feature type="compositionally biased region" description="Polar residues" evidence="1">
    <location>
        <begin position="168"/>
        <end position="182"/>
    </location>
</feature>
<feature type="region of interest" description="Disordered" evidence="1">
    <location>
        <begin position="234"/>
        <end position="302"/>
    </location>
</feature>
<dbReference type="Gene3D" id="1.10.260.40">
    <property type="entry name" value="lambda repressor-like DNA-binding domains"/>
    <property type="match status" value="1"/>
</dbReference>
<feature type="compositionally biased region" description="Low complexity" evidence="1">
    <location>
        <begin position="322"/>
        <end position="340"/>
    </location>
</feature>
<keyword evidence="2" id="KW-0472">Membrane</keyword>
<feature type="compositionally biased region" description="Low complexity" evidence="1">
    <location>
        <begin position="192"/>
        <end position="217"/>
    </location>
</feature>
<sequence>MAEDLNAGMSDRGADRTGSRVGTLLRTAREATGRNLQSVSQQLRIRAVYLRAIEEGDFGSLPGTTYAVGFVRSYADFLGLDGPDIVRRFREEVEELGRRTQLVFPVTPAEGKIPGGAIVLMAILIAGIVYGTWFYMSDRERSLAGLIPEVPAELKNLLGSGAPPPAETPSTSVSTANPTIQTPAPVEPAAPPSTDASNATPAPAATATGETTAGVATTSDEQAAAAITLAPDNAASAGADEDEVPPAPDNVDAATDTPAQAQAGTEGAQGTDDQEIVEAPPQDTAPAETPTITTPSTATTAPEATGLSNVAAAAAAATTPATPATAPAATTTQQVATAAAPPAPPPAPAVAEDSLPKGQDYGVTNGQSRVILVARQEAWVQVSSATQEVWTRVLRSGDRYLVPNDPTLTLSTGNAGGLDIMVDGKKVPPLGPVGVVRRGISLDPARLLGGSTIP</sequence>
<dbReference type="Pfam" id="PF13413">
    <property type="entry name" value="HTH_25"/>
    <property type="match status" value="1"/>
</dbReference>
<evidence type="ECO:0000313" key="4">
    <source>
        <dbReference type="EMBL" id="QEX19153.1"/>
    </source>
</evidence>
<keyword evidence="2" id="KW-0812">Transmembrane</keyword>
<dbReference type="InterPro" id="IPR025194">
    <property type="entry name" value="RodZ-like_C"/>
</dbReference>
<evidence type="ECO:0000256" key="1">
    <source>
        <dbReference type="SAM" id="MobiDB-lite"/>
    </source>
</evidence>
<dbReference type="Pfam" id="PF13464">
    <property type="entry name" value="RodZ_C"/>
    <property type="match status" value="1"/>
</dbReference>
<proteinExistence type="predicted"/>
<accession>A0A5J6MP59</accession>
<keyword evidence="2" id="KW-1133">Transmembrane helix</keyword>
<feature type="compositionally biased region" description="Low complexity" evidence="1">
    <location>
        <begin position="284"/>
        <end position="302"/>
    </location>
</feature>
<feature type="region of interest" description="Disordered" evidence="1">
    <location>
        <begin position="322"/>
        <end position="350"/>
    </location>
</feature>
<dbReference type="PANTHER" id="PTHR34475:SF1">
    <property type="entry name" value="CYTOSKELETON PROTEIN RODZ"/>
    <property type="match status" value="1"/>
</dbReference>
<organism evidence="4 5">
    <name type="scientific">Hypericibacter terrae</name>
    <dbReference type="NCBI Taxonomy" id="2602015"/>
    <lineage>
        <taxon>Bacteria</taxon>
        <taxon>Pseudomonadati</taxon>
        <taxon>Pseudomonadota</taxon>
        <taxon>Alphaproteobacteria</taxon>
        <taxon>Rhodospirillales</taxon>
        <taxon>Dongiaceae</taxon>
        <taxon>Hypericibacter</taxon>
    </lineage>
</organism>
<feature type="region of interest" description="Disordered" evidence="1">
    <location>
        <begin position="158"/>
        <end position="217"/>
    </location>
</feature>
<dbReference type="GO" id="GO:0003677">
    <property type="term" value="F:DNA binding"/>
    <property type="evidence" value="ECO:0007669"/>
    <property type="project" value="InterPro"/>
</dbReference>
<feature type="domain" description="Cytoskeleton protein RodZ-like C-terminal" evidence="3">
    <location>
        <begin position="372"/>
        <end position="438"/>
    </location>
</feature>
<evidence type="ECO:0000256" key="2">
    <source>
        <dbReference type="SAM" id="Phobius"/>
    </source>
</evidence>
<evidence type="ECO:0000259" key="3">
    <source>
        <dbReference type="Pfam" id="PF13464"/>
    </source>
</evidence>
<feature type="region of interest" description="Disordered" evidence="1">
    <location>
        <begin position="1"/>
        <end position="20"/>
    </location>
</feature>
<evidence type="ECO:0000313" key="5">
    <source>
        <dbReference type="Proteomes" id="UP000326202"/>
    </source>
</evidence>
<dbReference type="InterPro" id="IPR010982">
    <property type="entry name" value="Lambda_DNA-bd_dom_sf"/>
</dbReference>
<dbReference type="Proteomes" id="UP000326202">
    <property type="component" value="Chromosome"/>
</dbReference>
<gene>
    <name evidence="4" type="ORF">FRZ44_44660</name>
</gene>
<dbReference type="PANTHER" id="PTHR34475">
    <property type="match status" value="1"/>
</dbReference>
<dbReference type="InterPro" id="IPR050400">
    <property type="entry name" value="Bact_Cytoskel_RodZ"/>
</dbReference>
<dbReference type="EMBL" id="CP042906">
    <property type="protein sequence ID" value="QEX19153.1"/>
    <property type="molecule type" value="Genomic_DNA"/>
</dbReference>
<keyword evidence="5" id="KW-1185">Reference proteome</keyword>
<dbReference type="KEGG" id="htq:FRZ44_44660"/>
<feature type="transmembrane region" description="Helical" evidence="2">
    <location>
        <begin position="113"/>
        <end position="136"/>
    </location>
</feature>
<protein>
    <recommendedName>
        <fullName evidence="3">Cytoskeleton protein RodZ-like C-terminal domain-containing protein</fullName>
    </recommendedName>
</protein>
<feature type="compositionally biased region" description="Low complexity" evidence="1">
    <location>
        <begin position="252"/>
        <end position="271"/>
    </location>
</feature>
<name>A0A5J6MP59_9PROT</name>
<dbReference type="AlphaFoldDB" id="A0A5J6MP59"/>
<reference evidence="4 5" key="1">
    <citation type="submission" date="2019-08" db="EMBL/GenBank/DDBJ databases">
        <title>Hyperibacter terrae gen. nov., sp. nov. and Hyperibacter viscosus sp. nov., two new members in the family Rhodospirillaceae isolated from the rhizosphere of Hypericum perforatum.</title>
        <authorList>
            <person name="Noviana Z."/>
        </authorList>
    </citation>
    <scope>NUCLEOTIDE SEQUENCE [LARGE SCALE GENOMIC DNA]</scope>
    <source>
        <strain evidence="4 5">R5913</strain>
    </source>
</reference>